<gene>
    <name evidence="2" type="ORF">HHA01_01950</name>
</gene>
<feature type="signal peptide" evidence="1">
    <location>
        <begin position="1"/>
        <end position="29"/>
    </location>
</feature>
<dbReference type="RefSeq" id="WP_141317232.1">
    <property type="nucleotide sequence ID" value="NZ_BJOC01000003.1"/>
</dbReference>
<protein>
    <recommendedName>
        <fullName evidence="4">DUF945 domain-containing protein</fullName>
    </recommendedName>
</protein>
<dbReference type="OrthoDB" id="6173968at2"/>
<evidence type="ECO:0000313" key="3">
    <source>
        <dbReference type="Proteomes" id="UP000319812"/>
    </source>
</evidence>
<evidence type="ECO:0000256" key="1">
    <source>
        <dbReference type="SAM" id="SignalP"/>
    </source>
</evidence>
<keyword evidence="3" id="KW-1185">Reference proteome</keyword>
<proteinExistence type="predicted"/>
<dbReference type="AlphaFoldDB" id="A0A4Y4F250"/>
<feature type="chain" id="PRO_5021451212" description="DUF945 domain-containing protein" evidence="1">
    <location>
        <begin position="30"/>
        <end position="474"/>
    </location>
</feature>
<name>A0A4Y4F250_9GAMM</name>
<dbReference type="Proteomes" id="UP000319812">
    <property type="component" value="Unassembled WGS sequence"/>
</dbReference>
<evidence type="ECO:0000313" key="2">
    <source>
        <dbReference type="EMBL" id="GED21218.1"/>
    </source>
</evidence>
<reference evidence="2 3" key="1">
    <citation type="submission" date="2019-06" db="EMBL/GenBank/DDBJ databases">
        <title>Whole genome shotgun sequence of Halomonas halmophila NBRC 15537.</title>
        <authorList>
            <person name="Hosoyama A."/>
            <person name="Uohara A."/>
            <person name="Ohji S."/>
            <person name="Ichikawa N."/>
        </authorList>
    </citation>
    <scope>NUCLEOTIDE SEQUENCE [LARGE SCALE GENOMIC DNA]</scope>
    <source>
        <strain evidence="2 3">NBRC 15537</strain>
    </source>
</reference>
<accession>A0A4Y4F250</accession>
<organism evidence="2 3">
    <name type="scientific">Halomonas halmophila</name>
    <dbReference type="NCBI Taxonomy" id="252"/>
    <lineage>
        <taxon>Bacteria</taxon>
        <taxon>Pseudomonadati</taxon>
        <taxon>Pseudomonadota</taxon>
        <taxon>Gammaproteobacteria</taxon>
        <taxon>Oceanospirillales</taxon>
        <taxon>Halomonadaceae</taxon>
        <taxon>Halomonas</taxon>
    </lineage>
</organism>
<comment type="caution">
    <text evidence="2">The sequence shown here is derived from an EMBL/GenBank/DDBJ whole genome shotgun (WGS) entry which is preliminary data.</text>
</comment>
<sequence length="474" mass="51031">MKTRFLPGKSVCVMGLSALLLIGTGPAQADAERLEADLRALFAERPGELTIGDVSESMLGGETSATNIDYVSEQGERLLIDRYVVEGDYDDPDQVLMEGIRMADEQGDAAGTIEVQRLVATGPSRSVLSLEDWLTDLEAEQMVVEGLSVERRGSVVFDDTTQPARTLRNPRLAIERLELESLSPQHIGSLVARNISGSAEAIGDLGDGEFSLASLDLQGLHDLHSQDEARADRVELEDLDISAQGLSTTLERLLIDSDMTDGAGGLWLESMNLDLAGMIELAPAEKRTRLRMMSNVLTGGSGQLTLDAAFDGQWEEKGGNRALLIGESRVTAGEAFRWTFDSETPARLPEGVEPASYLTRLDRLDEVTLLGGEVETTLTDLGLFGRLPAILATIQGMSEADFLAQARTQAKGLGSMFGPEAARLLGGLVDMMEGKASELVVHLSLPEGGEHEVETLANDPLVLPSKLDMKVQTR</sequence>
<keyword evidence="1" id="KW-0732">Signal</keyword>
<evidence type="ECO:0008006" key="4">
    <source>
        <dbReference type="Google" id="ProtNLM"/>
    </source>
</evidence>
<dbReference type="EMBL" id="BJOC01000003">
    <property type="protein sequence ID" value="GED21218.1"/>
    <property type="molecule type" value="Genomic_DNA"/>
</dbReference>